<proteinExistence type="predicted"/>
<reference evidence="2" key="1">
    <citation type="submission" date="2015-05" db="EMBL/GenBank/DDBJ databases">
        <authorList>
            <person name="Fogelqvist Johan"/>
        </authorList>
    </citation>
    <scope>NUCLEOTIDE SEQUENCE [LARGE SCALE GENOMIC DNA]</scope>
</reference>
<sequence>MCRLATLPIALRLTLGSRPTARRFGLGTLYERRSFRQPSKESLPLSAVYHPKTHVEPLEIC</sequence>
<dbReference type="Proteomes" id="UP000045706">
    <property type="component" value="Unassembled WGS sequence"/>
</dbReference>
<dbReference type="AlphaFoldDB" id="A0A0G4KS50"/>
<dbReference type="EMBL" id="CVQI01003335">
    <property type="protein sequence ID" value="CRK12609.1"/>
    <property type="molecule type" value="Genomic_DNA"/>
</dbReference>
<evidence type="ECO:0000313" key="2">
    <source>
        <dbReference type="Proteomes" id="UP000045706"/>
    </source>
</evidence>
<organism evidence="1 2">
    <name type="scientific">Verticillium longisporum</name>
    <name type="common">Verticillium dahliae var. longisporum</name>
    <dbReference type="NCBI Taxonomy" id="100787"/>
    <lineage>
        <taxon>Eukaryota</taxon>
        <taxon>Fungi</taxon>
        <taxon>Dikarya</taxon>
        <taxon>Ascomycota</taxon>
        <taxon>Pezizomycotina</taxon>
        <taxon>Sordariomycetes</taxon>
        <taxon>Hypocreomycetidae</taxon>
        <taxon>Glomerellales</taxon>
        <taxon>Plectosphaerellaceae</taxon>
        <taxon>Verticillium</taxon>
    </lineage>
</organism>
<gene>
    <name evidence="1" type="ORF">BN1723_001858</name>
</gene>
<name>A0A0G4KS50_VERLO</name>
<protein>
    <submittedName>
        <fullName evidence="1">Uncharacterized protein</fullName>
    </submittedName>
</protein>
<accession>A0A0G4KS50</accession>
<evidence type="ECO:0000313" key="1">
    <source>
        <dbReference type="EMBL" id="CRK12609.1"/>
    </source>
</evidence>